<feature type="transmembrane region" description="Helical" evidence="2">
    <location>
        <begin position="99"/>
        <end position="118"/>
    </location>
</feature>
<dbReference type="EnsemblPlants" id="LPERR06G08600.1">
    <property type="protein sequence ID" value="LPERR06G08600.1"/>
    <property type="gene ID" value="LPERR06G08600"/>
</dbReference>
<keyword evidence="4" id="KW-1185">Reference proteome</keyword>
<organism evidence="3 4">
    <name type="scientific">Leersia perrieri</name>
    <dbReference type="NCBI Taxonomy" id="77586"/>
    <lineage>
        <taxon>Eukaryota</taxon>
        <taxon>Viridiplantae</taxon>
        <taxon>Streptophyta</taxon>
        <taxon>Embryophyta</taxon>
        <taxon>Tracheophyta</taxon>
        <taxon>Spermatophyta</taxon>
        <taxon>Magnoliopsida</taxon>
        <taxon>Liliopsida</taxon>
        <taxon>Poales</taxon>
        <taxon>Poaceae</taxon>
        <taxon>BOP clade</taxon>
        <taxon>Oryzoideae</taxon>
        <taxon>Oryzeae</taxon>
        <taxon>Oryzinae</taxon>
        <taxon>Leersia</taxon>
    </lineage>
</organism>
<dbReference type="HOGENOM" id="CLU_2053028_0_0_1"/>
<protein>
    <submittedName>
        <fullName evidence="3">Uncharacterized protein</fullName>
    </submittedName>
</protein>
<reference evidence="4" key="2">
    <citation type="submission" date="2013-12" db="EMBL/GenBank/DDBJ databases">
        <authorList>
            <person name="Yu Y."/>
            <person name="Lee S."/>
            <person name="de Baynast K."/>
            <person name="Wissotski M."/>
            <person name="Liu L."/>
            <person name="Talag J."/>
            <person name="Goicoechea J."/>
            <person name="Angelova A."/>
            <person name="Jetty R."/>
            <person name="Kudrna D."/>
            <person name="Golser W."/>
            <person name="Rivera L."/>
            <person name="Zhang J."/>
            <person name="Wing R."/>
        </authorList>
    </citation>
    <scope>NUCLEOTIDE SEQUENCE</scope>
</reference>
<evidence type="ECO:0000256" key="2">
    <source>
        <dbReference type="SAM" id="Phobius"/>
    </source>
</evidence>
<sequence>MQQSTLPRARDIAAEPSLPHLPPDVDSRIASRPRLHTDDRATFKPTVIKKENLEADFKEVSSLDLAGAPLPSLNLSGAPRPSPEHRHQWPPKRRSSSSLTVPILAATVVVAIEAGVVLQW</sequence>
<keyword evidence="2" id="KW-1133">Transmembrane helix</keyword>
<keyword evidence="2" id="KW-0812">Transmembrane</keyword>
<feature type="compositionally biased region" description="Basic and acidic residues" evidence="1">
    <location>
        <begin position="23"/>
        <end position="43"/>
    </location>
</feature>
<evidence type="ECO:0000256" key="1">
    <source>
        <dbReference type="SAM" id="MobiDB-lite"/>
    </source>
</evidence>
<dbReference type="Proteomes" id="UP000032180">
    <property type="component" value="Chromosome 6"/>
</dbReference>
<evidence type="ECO:0000313" key="3">
    <source>
        <dbReference type="EnsemblPlants" id="LPERR06G08600.1"/>
    </source>
</evidence>
<reference evidence="3" key="3">
    <citation type="submission" date="2015-04" db="UniProtKB">
        <authorList>
            <consortium name="EnsemblPlants"/>
        </authorList>
    </citation>
    <scope>IDENTIFICATION</scope>
</reference>
<evidence type="ECO:0000313" key="4">
    <source>
        <dbReference type="Proteomes" id="UP000032180"/>
    </source>
</evidence>
<feature type="region of interest" description="Disordered" evidence="1">
    <location>
        <begin position="68"/>
        <end position="98"/>
    </location>
</feature>
<keyword evidence="2" id="KW-0472">Membrane</keyword>
<feature type="region of interest" description="Disordered" evidence="1">
    <location>
        <begin position="1"/>
        <end position="43"/>
    </location>
</feature>
<accession>A0A0D9WNX9</accession>
<proteinExistence type="predicted"/>
<dbReference type="Gramene" id="LPERR06G08600.1">
    <property type="protein sequence ID" value="LPERR06G08600.1"/>
    <property type="gene ID" value="LPERR06G08600"/>
</dbReference>
<name>A0A0D9WNX9_9ORYZ</name>
<reference evidence="3 4" key="1">
    <citation type="submission" date="2012-08" db="EMBL/GenBank/DDBJ databases">
        <title>Oryza genome evolution.</title>
        <authorList>
            <person name="Wing R.A."/>
        </authorList>
    </citation>
    <scope>NUCLEOTIDE SEQUENCE</scope>
</reference>
<dbReference type="AlphaFoldDB" id="A0A0D9WNX9"/>